<dbReference type="InterPro" id="IPR038766">
    <property type="entry name" value="Membrane_comp_ABC_pdt"/>
</dbReference>
<feature type="domain" description="ABC3 transporter permease C-terminal" evidence="6">
    <location>
        <begin position="264"/>
        <end position="374"/>
    </location>
</feature>
<comment type="subcellular location">
    <subcellularLocation>
        <location evidence="1">Cell membrane</location>
        <topology evidence="1">Multi-pass membrane protein</topology>
    </subcellularLocation>
</comment>
<accession>A0A6L7IU55</accession>
<dbReference type="Proteomes" id="UP000478463">
    <property type="component" value="Chromosome"/>
</dbReference>
<evidence type="ECO:0000256" key="3">
    <source>
        <dbReference type="ARBA" id="ARBA00022692"/>
    </source>
</evidence>
<keyword evidence="5" id="KW-0472">Membrane</keyword>
<dbReference type="EMBL" id="CP063310">
    <property type="protein sequence ID" value="QOS67442.1"/>
    <property type="molecule type" value="Genomic_DNA"/>
</dbReference>
<sequence>MPSPLVRRLPRELKHNLGKYLGIFLLMTVSITLVSGFLVAASSIERIIDGMRDAYVVEDGRFTTSFEAPVEAVEAVEDLGVTVHENFSYDLALAQDGGVQDAVVRIHQNRTGFNEAAYVEGRAPRGADEIALDRVFCEHNGIEVGDEVQVDGRAFAVSGIMTLPDYAALFEKNSDFVMNTLTFSSGVVDAPAFDGLSGSETFTYSFVCDDRGLSPADRTDLESDLVEALGENGAVLTDLVDADANQGIVYPGEDVEGDQLMWEVLLFLIVIIMAFVFVVLTSATIDEESAIIGTLLASGYRKRELIGHYLALPLFVGLAAAVAGNVLGYTALAEPMKNLYYNSYSLPPYEAFWNWRVFLLTTVLPFALLIGITFVGLCRKLRCTPLQFLRRETARAGVRGGMRLNQRLGFVARFRLRVFLRNLSHFATLFVGIAFASLLLLFGLCMMPTMDHYADSLRDNLAAEHQYTLKAPLEIDASAEEREAFAAATTLATASQADLEAMDPTELAKLAQKAAGVDADANPVNTRENADAAIAQAEKYAAAQLETARPLDSGAETVTVYGVQEDSRYWDDVDVGGGKVAVGRGLAEKCGMVVGEPAAFDDAYADTSYDLVPTSVVGGSTDTTVYMSLDDFNELFGNDAGHFNGYASDEALDLDERYLASDLTPADMDKIGAQMRDSMGDMVGMLVAAAVLVYLVLMYLLTKTVIDRSARAISYMKVFGYRDGEINKLYLHSITVTVIASLLVSLPLVIGGITALLKVVFMKYNGSIEVFTPADRLVVVVLIGVAVYAVVAFLHTRRIKRVPLALALKVQE</sequence>
<evidence type="ECO:0000256" key="1">
    <source>
        <dbReference type="ARBA" id="ARBA00004651"/>
    </source>
</evidence>
<dbReference type="KEGG" id="egd:GS424_013065"/>
<keyword evidence="4" id="KW-1133">Transmembrane helix</keyword>
<protein>
    <submittedName>
        <fullName evidence="7">ABC transporter permease</fullName>
    </submittedName>
</protein>
<keyword evidence="3" id="KW-0812">Transmembrane</keyword>
<dbReference type="Pfam" id="PF02687">
    <property type="entry name" value="FtsX"/>
    <property type="match status" value="2"/>
</dbReference>
<gene>
    <name evidence="7" type="ORF">GS424_013065</name>
</gene>
<proteinExistence type="predicted"/>
<dbReference type="GO" id="GO:0005886">
    <property type="term" value="C:plasma membrane"/>
    <property type="evidence" value="ECO:0007669"/>
    <property type="project" value="UniProtKB-SubCell"/>
</dbReference>
<evidence type="ECO:0000259" key="6">
    <source>
        <dbReference type="Pfam" id="PF02687"/>
    </source>
</evidence>
<dbReference type="InterPro" id="IPR003838">
    <property type="entry name" value="ABC3_permease_C"/>
</dbReference>
<evidence type="ECO:0000313" key="7">
    <source>
        <dbReference type="EMBL" id="QOS67442.1"/>
    </source>
</evidence>
<evidence type="ECO:0000256" key="2">
    <source>
        <dbReference type="ARBA" id="ARBA00022475"/>
    </source>
</evidence>
<dbReference type="PANTHER" id="PTHR30287:SF2">
    <property type="entry name" value="BLL1001 PROTEIN"/>
    <property type="match status" value="1"/>
</dbReference>
<reference evidence="7" key="1">
    <citation type="submission" date="2020-10" db="EMBL/GenBank/DDBJ databases">
        <title>Eggerthella sp. nov., isolated from human feces.</title>
        <authorList>
            <person name="Yajun G."/>
        </authorList>
    </citation>
    <scope>NUCLEOTIDE SEQUENCE [LARGE SCALE GENOMIC DNA]</scope>
    <source>
        <strain evidence="7 8">HF-1101</strain>
    </source>
</reference>
<evidence type="ECO:0000313" key="8">
    <source>
        <dbReference type="Proteomes" id="UP000478463"/>
    </source>
</evidence>
<evidence type="ECO:0000256" key="5">
    <source>
        <dbReference type="ARBA" id="ARBA00023136"/>
    </source>
</evidence>
<organism evidence="7">
    <name type="scientific">Eggerthella guodeyinii</name>
    <dbReference type="NCBI Taxonomy" id="2690837"/>
    <lineage>
        <taxon>Bacteria</taxon>
        <taxon>Bacillati</taxon>
        <taxon>Actinomycetota</taxon>
        <taxon>Coriobacteriia</taxon>
        <taxon>Eggerthellales</taxon>
        <taxon>Eggerthellaceae</taxon>
        <taxon>Eggerthella</taxon>
    </lineage>
</organism>
<name>A0A6L7IU55_9ACTN</name>
<keyword evidence="2" id="KW-1003">Cell membrane</keyword>
<feature type="domain" description="ABC3 transporter permease C-terminal" evidence="6">
    <location>
        <begin position="685"/>
        <end position="802"/>
    </location>
</feature>
<dbReference type="AlphaFoldDB" id="A0A6L7IU55"/>
<evidence type="ECO:0000256" key="4">
    <source>
        <dbReference type="ARBA" id="ARBA00022989"/>
    </source>
</evidence>
<dbReference type="PANTHER" id="PTHR30287">
    <property type="entry name" value="MEMBRANE COMPONENT OF PREDICTED ABC SUPERFAMILY METABOLITE UPTAKE TRANSPORTER"/>
    <property type="match status" value="1"/>
</dbReference>